<evidence type="ECO:0000313" key="1">
    <source>
        <dbReference type="EMBL" id="RGN11862.1"/>
    </source>
</evidence>
<organism evidence="1 2">
    <name type="scientific">Segatella copri</name>
    <dbReference type="NCBI Taxonomy" id="165179"/>
    <lineage>
        <taxon>Bacteria</taxon>
        <taxon>Pseudomonadati</taxon>
        <taxon>Bacteroidota</taxon>
        <taxon>Bacteroidia</taxon>
        <taxon>Bacteroidales</taxon>
        <taxon>Prevotellaceae</taxon>
        <taxon>Segatella</taxon>
    </lineage>
</organism>
<dbReference type="Proteomes" id="UP000261245">
    <property type="component" value="Unassembled WGS sequence"/>
</dbReference>
<reference evidence="1 2" key="1">
    <citation type="submission" date="2018-08" db="EMBL/GenBank/DDBJ databases">
        <title>A genome reference for cultivated species of the human gut microbiota.</title>
        <authorList>
            <person name="Zou Y."/>
            <person name="Xue W."/>
            <person name="Luo G."/>
        </authorList>
    </citation>
    <scope>NUCLEOTIDE SEQUENCE [LARGE SCALE GENOMIC DNA]</scope>
    <source>
        <strain evidence="1 2">OM06-11</strain>
    </source>
</reference>
<dbReference type="AlphaFoldDB" id="A0AA92T6D7"/>
<evidence type="ECO:0000313" key="2">
    <source>
        <dbReference type="Proteomes" id="UP000261245"/>
    </source>
</evidence>
<protein>
    <submittedName>
        <fullName evidence="1">Uncharacterized protein</fullName>
    </submittedName>
</protein>
<accession>A0AA92T6D7</accession>
<name>A0AA92T6D7_9BACT</name>
<sequence length="259" mass="28102">MSGSQSDGNQYYGDEKIGATGETLATDNLVLDDDKDFVAYEPFAAKAASYSRTINAGSTWGTLCLPFEVSLANQNFRAFKLLSADDAAETVELEEIETNIEAGTPVIIKMKDGETKLDFTVANKEIANEVKTAETDNGNYQLQGLYTQKEFSKDTDNNCYIVKGSKLMNPAKLLDKTATESVGSKPFRAYMVDNSSAPAAGDRMFSISVGGSTTAIKQLESTADSKAEYYDLQGRSLQNLQKGVNIVKRGGKTMKVIIK</sequence>
<comment type="caution">
    <text evidence="1">The sequence shown here is derived from an EMBL/GenBank/DDBJ whole genome shotgun (WGS) entry which is preliminary data.</text>
</comment>
<dbReference type="EMBL" id="QSUC01000004">
    <property type="protein sequence ID" value="RGN11862.1"/>
    <property type="molecule type" value="Genomic_DNA"/>
</dbReference>
<gene>
    <name evidence="1" type="ORF">DXB80_02960</name>
</gene>
<proteinExistence type="predicted"/>
<dbReference type="RefSeq" id="WP_117727283.1">
    <property type="nucleotide sequence ID" value="NZ_QRSU01000087.1"/>
</dbReference>